<evidence type="ECO:0000313" key="4">
    <source>
        <dbReference type="Proteomes" id="UP000251937"/>
    </source>
</evidence>
<dbReference type="RefSeq" id="WP_079463614.1">
    <property type="nucleotide sequence ID" value="NZ_CP033934.1"/>
</dbReference>
<sequence length="128" mass="15167">MDTIKIVNEIIKFGKDYSNVPTFLKSNKKIDFLKIHDALTDLLFWQKTVYRAMAKGKALKNFSMFNTEQFNILENKDVYNDLLENCKELKHLFLIKNNIIIVNPSLTQYEVKEIRQIIENNFEPDIHI</sequence>
<evidence type="ECO:0000313" key="3">
    <source>
        <dbReference type="Proteomes" id="UP000190669"/>
    </source>
</evidence>
<dbReference type="AlphaFoldDB" id="A0AAX2IHL8"/>
<reference evidence="1 3" key="1">
    <citation type="submission" date="2017-02" db="EMBL/GenBank/DDBJ databases">
        <authorList>
            <person name="Varghese N."/>
            <person name="Submissions S."/>
        </authorList>
    </citation>
    <scope>NUCLEOTIDE SEQUENCE [LARGE SCALE GENOMIC DNA]</scope>
    <source>
        <strain evidence="1 3">DSM 16775</strain>
    </source>
</reference>
<evidence type="ECO:0000313" key="2">
    <source>
        <dbReference type="EMBL" id="SQA87906.1"/>
    </source>
</evidence>
<dbReference type="KEGG" id="cbp:EB354_19005"/>
<comment type="caution">
    <text evidence="2">The sequence shown here is derived from an EMBL/GenBank/DDBJ whole genome shotgun (WGS) entry which is preliminary data.</text>
</comment>
<organism evidence="2 4">
    <name type="scientific">Chryseobacterium balustinum</name>
    <dbReference type="NCBI Taxonomy" id="246"/>
    <lineage>
        <taxon>Bacteria</taxon>
        <taxon>Pseudomonadati</taxon>
        <taxon>Bacteroidota</taxon>
        <taxon>Flavobacteriia</taxon>
        <taxon>Flavobacteriales</taxon>
        <taxon>Weeksellaceae</taxon>
        <taxon>Chryseobacterium group</taxon>
        <taxon>Chryseobacterium</taxon>
    </lineage>
</organism>
<evidence type="ECO:0000313" key="1">
    <source>
        <dbReference type="EMBL" id="SKB39140.1"/>
    </source>
</evidence>
<dbReference type="Proteomes" id="UP000251937">
    <property type="component" value="Unassembled WGS sequence"/>
</dbReference>
<proteinExistence type="predicted"/>
<reference evidence="2 4" key="2">
    <citation type="submission" date="2018-06" db="EMBL/GenBank/DDBJ databases">
        <authorList>
            <consortium name="Pathogen Informatics"/>
            <person name="Doyle S."/>
        </authorList>
    </citation>
    <scope>NUCLEOTIDE SEQUENCE [LARGE SCALE GENOMIC DNA]</scope>
    <source>
        <strain evidence="2 4">NCTC11212</strain>
    </source>
</reference>
<dbReference type="EMBL" id="FUZE01000001">
    <property type="protein sequence ID" value="SKB39140.1"/>
    <property type="molecule type" value="Genomic_DNA"/>
</dbReference>
<accession>A0AAX2IHL8</accession>
<name>A0AAX2IHL8_9FLAO</name>
<keyword evidence="3" id="KW-1185">Reference proteome</keyword>
<protein>
    <submittedName>
        <fullName evidence="2">Uncharacterized protein</fullName>
    </submittedName>
</protein>
<dbReference type="Proteomes" id="UP000190669">
    <property type="component" value="Unassembled WGS sequence"/>
</dbReference>
<gene>
    <name evidence="2" type="ORF">NCTC11212_00778</name>
    <name evidence="1" type="ORF">SAMN05421800_101359</name>
</gene>
<dbReference type="EMBL" id="UAVR01000005">
    <property type="protein sequence ID" value="SQA87906.1"/>
    <property type="molecule type" value="Genomic_DNA"/>
</dbReference>